<dbReference type="OrthoDB" id="2193813at2759"/>
<feature type="compositionally biased region" description="Acidic residues" evidence="8">
    <location>
        <begin position="268"/>
        <end position="280"/>
    </location>
</feature>
<dbReference type="PANTHER" id="PTHR46469:SF1">
    <property type="entry name" value="TRANSCRIPTION INITIATION FACTOR TFIID SUBUNIT 8"/>
    <property type="match status" value="1"/>
</dbReference>
<reference evidence="10" key="1">
    <citation type="submission" date="2020-10" db="EMBL/GenBank/DDBJ databases">
        <authorList>
            <person name="Roach M.J.R."/>
        </authorList>
    </citation>
    <scope>NUCLEOTIDE SEQUENCE</scope>
    <source>
        <strain evidence="10">CBS 1945</strain>
    </source>
</reference>
<dbReference type="CDD" id="cd00076">
    <property type="entry name" value="HFD_SF"/>
    <property type="match status" value="1"/>
</dbReference>
<protein>
    <recommendedName>
        <fullName evidence="3">Transcription initiation factor TFIID subunit 8</fullName>
    </recommendedName>
</protein>
<dbReference type="Gene3D" id="1.10.20.10">
    <property type="entry name" value="Histone, subunit A"/>
    <property type="match status" value="1"/>
</dbReference>
<dbReference type="GO" id="GO:0006367">
    <property type="term" value="P:transcription initiation at RNA polymerase II promoter"/>
    <property type="evidence" value="ECO:0007669"/>
    <property type="project" value="TreeGrafter"/>
</dbReference>
<evidence type="ECO:0000256" key="2">
    <source>
        <dbReference type="ARBA" id="ARBA00008767"/>
    </source>
</evidence>
<dbReference type="CDD" id="cd08049">
    <property type="entry name" value="TAF8"/>
    <property type="match status" value="1"/>
</dbReference>
<comment type="subcellular location">
    <subcellularLocation>
        <location evidence="1">Nucleus</location>
    </subcellularLocation>
</comment>
<dbReference type="PANTHER" id="PTHR46469">
    <property type="entry name" value="TRANSCRIPTION INITIATION FACTOR TFIID SUBUNIT 8"/>
    <property type="match status" value="1"/>
</dbReference>
<evidence type="ECO:0000259" key="9">
    <source>
        <dbReference type="Pfam" id="PF10406"/>
    </source>
</evidence>
<dbReference type="EMBL" id="CP064812">
    <property type="protein sequence ID" value="QPG73538.1"/>
    <property type="molecule type" value="Genomic_DNA"/>
</dbReference>
<accession>A0A875RXZ5</accession>
<organism evidence="10 11">
    <name type="scientific">Eeniella nana</name>
    <name type="common">Yeast</name>
    <name type="synonym">Brettanomyces nanus</name>
    <dbReference type="NCBI Taxonomy" id="13502"/>
    <lineage>
        <taxon>Eukaryota</taxon>
        <taxon>Fungi</taxon>
        <taxon>Dikarya</taxon>
        <taxon>Ascomycota</taxon>
        <taxon>Saccharomycotina</taxon>
        <taxon>Pichiomycetes</taxon>
        <taxon>Pichiales</taxon>
        <taxon>Pichiaceae</taxon>
        <taxon>Brettanomyces</taxon>
    </lineage>
</organism>
<feature type="compositionally biased region" description="Basic and acidic residues" evidence="8">
    <location>
        <begin position="248"/>
        <end position="267"/>
    </location>
</feature>
<keyword evidence="7" id="KW-0175">Coiled coil</keyword>
<evidence type="ECO:0000256" key="8">
    <source>
        <dbReference type="SAM" id="MobiDB-lite"/>
    </source>
</evidence>
<dbReference type="InterPro" id="IPR009072">
    <property type="entry name" value="Histone-fold"/>
</dbReference>
<gene>
    <name evidence="10" type="ORF">FOA43_000849</name>
</gene>
<dbReference type="InterPro" id="IPR037818">
    <property type="entry name" value="TAF8"/>
</dbReference>
<dbReference type="Proteomes" id="UP000662931">
    <property type="component" value="Chromosome 1"/>
</dbReference>
<evidence type="ECO:0000256" key="4">
    <source>
        <dbReference type="ARBA" id="ARBA00023015"/>
    </source>
</evidence>
<keyword evidence="6" id="KW-0539">Nucleus</keyword>
<dbReference type="RefSeq" id="XP_038777103.1">
    <property type="nucleotide sequence ID" value="XM_038921175.1"/>
</dbReference>
<evidence type="ECO:0000256" key="1">
    <source>
        <dbReference type="ARBA" id="ARBA00004123"/>
    </source>
</evidence>
<sequence>MSDLPPEQLEQCIYDFLVQQVGEDVSDREKRQVGYSDRISTPSYGQQEYSFDKEKDPMDSLLQLCVSVIVKSYQIESITRTALDQLTELSVLFMDKLLGRLHRMTEIQRRHMPSKADIQILVREGYLSVDDIYEEYMKNKGVDYKQSIQQIEEKARTMANVPHQNTMVDDPSFVFFHKSAQIVPSDKKQAYIPGWMPALPPDYTYKKTPSYSQRDLDPRKLRETLVMEGRLGEKALYHIMGSYGGQEASKEAQDATKEAQEASKDVDTDLDTDDDEVDKEVDDKVNKEVERIIVAVDKPVLPGVSGVPVLPVLPVLPTVPARSSTSFDISEYAQKRLKLLEKRRKEKQRLIDERMNSEEAILGRHLGAYTKYPKFPVNYNTFLSTFYHNKLTEVTKKLRHQYKRQLKQKEREESKRKVLKEQKQRLEKANSIEVGAFGNADVSADEEVDFEMEFSDADAIDNDIEGATANVTAVQVTSSSSPSVK</sequence>
<evidence type="ECO:0000256" key="7">
    <source>
        <dbReference type="SAM" id="Coils"/>
    </source>
</evidence>
<evidence type="ECO:0000256" key="3">
    <source>
        <dbReference type="ARBA" id="ARBA00017307"/>
    </source>
</evidence>
<name>A0A875RXZ5_EENNA</name>
<evidence type="ECO:0000313" key="11">
    <source>
        <dbReference type="Proteomes" id="UP000662931"/>
    </source>
</evidence>
<dbReference type="GO" id="GO:0046982">
    <property type="term" value="F:protein heterodimerization activity"/>
    <property type="evidence" value="ECO:0007669"/>
    <property type="project" value="InterPro"/>
</dbReference>
<comment type="similarity">
    <text evidence="2">Belongs to the TAF8 family.</text>
</comment>
<feature type="coiled-coil region" evidence="7">
    <location>
        <begin position="395"/>
        <end position="429"/>
    </location>
</feature>
<dbReference type="GO" id="GO:0005669">
    <property type="term" value="C:transcription factor TFIID complex"/>
    <property type="evidence" value="ECO:0007669"/>
    <property type="project" value="InterPro"/>
</dbReference>
<keyword evidence="5" id="KW-0804">Transcription</keyword>
<evidence type="ECO:0000256" key="6">
    <source>
        <dbReference type="ARBA" id="ARBA00023242"/>
    </source>
</evidence>
<proteinExistence type="inferred from homology"/>
<dbReference type="InterPro" id="IPR019473">
    <property type="entry name" value="TFIID_su8_C"/>
</dbReference>
<feature type="domain" description="Transcription factor TFIID subunit 8 C-terminal" evidence="9">
    <location>
        <begin position="191"/>
        <end position="238"/>
    </location>
</feature>
<dbReference type="Pfam" id="PF10406">
    <property type="entry name" value="TAF8_C"/>
    <property type="match status" value="1"/>
</dbReference>
<dbReference type="GeneID" id="62194250"/>
<dbReference type="KEGG" id="bnn:FOA43_000849"/>
<keyword evidence="11" id="KW-1185">Reference proteome</keyword>
<keyword evidence="4" id="KW-0805">Transcription regulation</keyword>
<evidence type="ECO:0000313" key="10">
    <source>
        <dbReference type="EMBL" id="QPG73538.1"/>
    </source>
</evidence>
<feature type="region of interest" description="Disordered" evidence="8">
    <location>
        <begin position="247"/>
        <end position="282"/>
    </location>
</feature>
<evidence type="ECO:0000256" key="5">
    <source>
        <dbReference type="ARBA" id="ARBA00023163"/>
    </source>
</evidence>
<dbReference type="AlphaFoldDB" id="A0A875RXZ5"/>